<evidence type="ECO:0000256" key="1">
    <source>
        <dbReference type="SAM" id="Phobius"/>
    </source>
</evidence>
<feature type="transmembrane region" description="Helical" evidence="1">
    <location>
        <begin position="21"/>
        <end position="47"/>
    </location>
</feature>
<name>A0A3A5M178_9MICC</name>
<sequence length="91" mass="9760">MALMGIEAGRKVQWLKDHRSALPSMVVLLAVTVFWIVGAVGGIGYLAEASSPMSMLVGLYVMLAGVAVSIIVATLAVNDLVSRYSRPRTRR</sequence>
<protein>
    <submittedName>
        <fullName evidence="2">Uncharacterized protein</fullName>
    </submittedName>
</protein>
<accession>A0A3A5M178</accession>
<keyword evidence="1" id="KW-1133">Transmembrane helix</keyword>
<evidence type="ECO:0000313" key="2">
    <source>
        <dbReference type="EMBL" id="RJT74892.1"/>
    </source>
</evidence>
<dbReference type="EMBL" id="QZVT01000018">
    <property type="protein sequence ID" value="RJT74892.1"/>
    <property type="molecule type" value="Genomic_DNA"/>
</dbReference>
<reference evidence="2 3" key="1">
    <citation type="submission" date="2018-09" db="EMBL/GenBank/DDBJ databases">
        <title>Novel species of Arthrobacter.</title>
        <authorList>
            <person name="Liu Q."/>
            <person name="Xin Y.-H."/>
        </authorList>
    </citation>
    <scope>NUCLEOTIDE SEQUENCE [LARGE SCALE GENOMIC DNA]</scope>
    <source>
        <strain evidence="2 3">Hz2</strain>
    </source>
</reference>
<gene>
    <name evidence="2" type="ORF">D6T63_18435</name>
</gene>
<comment type="caution">
    <text evidence="2">The sequence shown here is derived from an EMBL/GenBank/DDBJ whole genome shotgun (WGS) entry which is preliminary data.</text>
</comment>
<keyword evidence="1" id="KW-0812">Transmembrane</keyword>
<evidence type="ECO:0000313" key="3">
    <source>
        <dbReference type="Proteomes" id="UP000272560"/>
    </source>
</evidence>
<feature type="transmembrane region" description="Helical" evidence="1">
    <location>
        <begin position="59"/>
        <end position="81"/>
    </location>
</feature>
<dbReference type="Proteomes" id="UP000272560">
    <property type="component" value="Unassembled WGS sequence"/>
</dbReference>
<organism evidence="2 3">
    <name type="scientific">Arthrobacter cheniae</name>
    <dbReference type="NCBI Taxonomy" id="1258888"/>
    <lineage>
        <taxon>Bacteria</taxon>
        <taxon>Bacillati</taxon>
        <taxon>Actinomycetota</taxon>
        <taxon>Actinomycetes</taxon>
        <taxon>Micrococcales</taxon>
        <taxon>Micrococcaceae</taxon>
        <taxon>Arthrobacter</taxon>
    </lineage>
</organism>
<keyword evidence="1" id="KW-0472">Membrane</keyword>
<keyword evidence="3" id="KW-1185">Reference proteome</keyword>
<dbReference type="AlphaFoldDB" id="A0A3A5M178"/>
<proteinExistence type="predicted"/>